<feature type="transmembrane region" description="Helical" evidence="6">
    <location>
        <begin position="213"/>
        <end position="235"/>
    </location>
</feature>
<keyword evidence="3 6" id="KW-0812">Transmembrane</keyword>
<dbReference type="FunFam" id="1.20.1250.20:FF:000057">
    <property type="entry name" value="MFS general substrate transporter"/>
    <property type="match status" value="1"/>
</dbReference>
<evidence type="ECO:0000313" key="9">
    <source>
        <dbReference type="Proteomes" id="UP001209540"/>
    </source>
</evidence>
<feature type="transmembrane region" description="Helical" evidence="6">
    <location>
        <begin position="445"/>
        <end position="466"/>
    </location>
</feature>
<feature type="transmembrane region" description="Helical" evidence="6">
    <location>
        <begin position="327"/>
        <end position="344"/>
    </location>
</feature>
<feature type="domain" description="Major facilitator superfamily (MFS) profile" evidence="7">
    <location>
        <begin position="53"/>
        <end position="471"/>
    </location>
</feature>
<evidence type="ECO:0000256" key="5">
    <source>
        <dbReference type="ARBA" id="ARBA00023136"/>
    </source>
</evidence>
<evidence type="ECO:0000256" key="4">
    <source>
        <dbReference type="ARBA" id="ARBA00022989"/>
    </source>
</evidence>
<gene>
    <name evidence="8" type="ORF">BDA99DRAFT_533273</name>
</gene>
<evidence type="ECO:0000256" key="2">
    <source>
        <dbReference type="ARBA" id="ARBA00022448"/>
    </source>
</evidence>
<reference evidence="8" key="2">
    <citation type="submission" date="2023-02" db="EMBL/GenBank/DDBJ databases">
        <authorList>
            <consortium name="DOE Joint Genome Institute"/>
            <person name="Mondo S.J."/>
            <person name="Chang Y."/>
            <person name="Wang Y."/>
            <person name="Ahrendt S."/>
            <person name="Andreopoulos W."/>
            <person name="Barry K."/>
            <person name="Beard J."/>
            <person name="Benny G.L."/>
            <person name="Blankenship S."/>
            <person name="Bonito G."/>
            <person name="Cuomo C."/>
            <person name="Desiro A."/>
            <person name="Gervers K.A."/>
            <person name="Hundley H."/>
            <person name="Kuo A."/>
            <person name="LaButti K."/>
            <person name="Lang B.F."/>
            <person name="Lipzen A."/>
            <person name="O'Donnell K."/>
            <person name="Pangilinan J."/>
            <person name="Reynolds N."/>
            <person name="Sandor L."/>
            <person name="Smith M.W."/>
            <person name="Tsang A."/>
            <person name="Grigoriev I.V."/>
            <person name="Stajich J.E."/>
            <person name="Spatafora J.W."/>
        </authorList>
    </citation>
    <scope>NUCLEOTIDE SEQUENCE</scope>
    <source>
        <strain evidence="8">RSA 2281</strain>
    </source>
</reference>
<dbReference type="GO" id="GO:0016020">
    <property type="term" value="C:membrane"/>
    <property type="evidence" value="ECO:0007669"/>
    <property type="project" value="UniProtKB-SubCell"/>
</dbReference>
<feature type="transmembrane region" description="Helical" evidence="6">
    <location>
        <begin position="182"/>
        <end position="201"/>
    </location>
</feature>
<evidence type="ECO:0000256" key="6">
    <source>
        <dbReference type="SAM" id="Phobius"/>
    </source>
</evidence>
<accession>A0AAD5KLF7</accession>
<dbReference type="InterPro" id="IPR011701">
    <property type="entry name" value="MFS"/>
</dbReference>
<feature type="transmembrane region" description="Helical" evidence="6">
    <location>
        <begin position="413"/>
        <end position="433"/>
    </location>
</feature>
<dbReference type="PROSITE" id="PS50850">
    <property type="entry name" value="MFS"/>
    <property type="match status" value="1"/>
</dbReference>
<dbReference type="AlphaFoldDB" id="A0AAD5KLF7"/>
<evidence type="ECO:0000313" key="8">
    <source>
        <dbReference type="EMBL" id="KAI9274654.1"/>
    </source>
</evidence>
<proteinExistence type="predicted"/>
<feature type="transmembrane region" description="Helical" evidence="6">
    <location>
        <begin position="119"/>
        <end position="137"/>
    </location>
</feature>
<name>A0AAD5KLF7_9FUNG</name>
<feature type="transmembrane region" description="Helical" evidence="6">
    <location>
        <begin position="45"/>
        <end position="64"/>
    </location>
</feature>
<dbReference type="Gene3D" id="1.20.1250.20">
    <property type="entry name" value="MFS general substrate transporter like domains"/>
    <property type="match status" value="2"/>
</dbReference>
<organism evidence="8 9">
    <name type="scientific">Phascolomyces articulosus</name>
    <dbReference type="NCBI Taxonomy" id="60185"/>
    <lineage>
        <taxon>Eukaryota</taxon>
        <taxon>Fungi</taxon>
        <taxon>Fungi incertae sedis</taxon>
        <taxon>Mucoromycota</taxon>
        <taxon>Mucoromycotina</taxon>
        <taxon>Mucoromycetes</taxon>
        <taxon>Mucorales</taxon>
        <taxon>Lichtheimiaceae</taxon>
        <taxon>Phascolomyces</taxon>
    </lineage>
</organism>
<dbReference type="EMBL" id="JAIXMP010000004">
    <property type="protein sequence ID" value="KAI9274654.1"/>
    <property type="molecule type" value="Genomic_DNA"/>
</dbReference>
<comment type="subcellular location">
    <subcellularLocation>
        <location evidence="1">Membrane</location>
        <topology evidence="1">Multi-pass membrane protein</topology>
    </subcellularLocation>
</comment>
<feature type="transmembrane region" description="Helical" evidence="6">
    <location>
        <begin position="377"/>
        <end position="401"/>
    </location>
</feature>
<keyword evidence="4 6" id="KW-1133">Transmembrane helix</keyword>
<dbReference type="PANTHER" id="PTHR43791">
    <property type="entry name" value="PERMEASE-RELATED"/>
    <property type="match status" value="1"/>
</dbReference>
<feature type="transmembrane region" description="Helical" evidence="6">
    <location>
        <begin position="149"/>
        <end position="170"/>
    </location>
</feature>
<dbReference type="FunFam" id="1.20.1250.20:FF:000013">
    <property type="entry name" value="MFS general substrate transporter"/>
    <property type="match status" value="1"/>
</dbReference>
<evidence type="ECO:0000256" key="1">
    <source>
        <dbReference type="ARBA" id="ARBA00004141"/>
    </source>
</evidence>
<evidence type="ECO:0000256" key="3">
    <source>
        <dbReference type="ARBA" id="ARBA00022692"/>
    </source>
</evidence>
<dbReference type="Pfam" id="PF07690">
    <property type="entry name" value="MFS_1"/>
    <property type="match status" value="1"/>
</dbReference>
<feature type="transmembrane region" description="Helical" evidence="6">
    <location>
        <begin position="287"/>
        <end position="307"/>
    </location>
</feature>
<feature type="transmembrane region" description="Helical" evidence="6">
    <location>
        <begin position="351"/>
        <end position="371"/>
    </location>
</feature>
<dbReference type="InterPro" id="IPR020846">
    <property type="entry name" value="MFS_dom"/>
</dbReference>
<sequence>MDKGENATHDDCGEKNEKDTSVSTVVTVDIQQYDEEKELKELRQLLFKIDIRIVILFSLCYLVSFMDRANIGNAKIAGLTEVTEITENGYNTGLSIFFAGYVIFELPSNMVLNKVGPRIWIAFIMIMCGGVLMAMAAVKNDAHLIATRFFLGVAEGGLFPGILVAVSVWYTKAQLTKRITIIICQSTIANAFGGLLGYGTMYNLEGAKGLHSWQWLFLIEGILTIAIGVAVFILLPSFPEKVLNERQLALFIKQMSKSAANHHIFEGDIEEKFSWKHLLLALKNYRLYIFCLVNISTGSVFYCNGLFLPSIVRGFGYTALNAQLMTIPPNAIASVFAIIVATSADYTKDRGYHIISSLILAILGFALLIGLKNHGSTALYVAMTLTVIGLQCSVSCCMSWYSCNFAGRIKRSISLALIVSCGNLGGVISGQMYRQSDAPQYIHGHTAALALTFCGTFLASLMKFILQHENTRRNKMSTEDRHQILSKIDANKLGDKHPDYRYLS</sequence>
<dbReference type="InterPro" id="IPR036259">
    <property type="entry name" value="MFS_trans_sf"/>
</dbReference>
<keyword evidence="2" id="KW-0813">Transport</keyword>
<evidence type="ECO:0000259" key="7">
    <source>
        <dbReference type="PROSITE" id="PS50850"/>
    </source>
</evidence>
<comment type="caution">
    <text evidence="8">The sequence shown here is derived from an EMBL/GenBank/DDBJ whole genome shotgun (WGS) entry which is preliminary data.</text>
</comment>
<dbReference type="PANTHER" id="PTHR43791:SF36">
    <property type="entry name" value="TRANSPORTER, PUTATIVE (AFU_ORTHOLOGUE AFUA_6G08340)-RELATED"/>
    <property type="match status" value="1"/>
</dbReference>
<dbReference type="SUPFAM" id="SSF103473">
    <property type="entry name" value="MFS general substrate transporter"/>
    <property type="match status" value="1"/>
</dbReference>
<dbReference type="Proteomes" id="UP001209540">
    <property type="component" value="Unassembled WGS sequence"/>
</dbReference>
<keyword evidence="5 6" id="KW-0472">Membrane</keyword>
<dbReference type="GO" id="GO:0022857">
    <property type="term" value="F:transmembrane transporter activity"/>
    <property type="evidence" value="ECO:0007669"/>
    <property type="project" value="InterPro"/>
</dbReference>
<reference evidence="8" key="1">
    <citation type="journal article" date="2022" name="IScience">
        <title>Evolution of zygomycete secretomes and the origins of terrestrial fungal ecologies.</title>
        <authorList>
            <person name="Chang Y."/>
            <person name="Wang Y."/>
            <person name="Mondo S."/>
            <person name="Ahrendt S."/>
            <person name="Andreopoulos W."/>
            <person name="Barry K."/>
            <person name="Beard J."/>
            <person name="Benny G.L."/>
            <person name="Blankenship S."/>
            <person name="Bonito G."/>
            <person name="Cuomo C."/>
            <person name="Desiro A."/>
            <person name="Gervers K.A."/>
            <person name="Hundley H."/>
            <person name="Kuo A."/>
            <person name="LaButti K."/>
            <person name="Lang B.F."/>
            <person name="Lipzen A."/>
            <person name="O'Donnell K."/>
            <person name="Pangilinan J."/>
            <person name="Reynolds N."/>
            <person name="Sandor L."/>
            <person name="Smith M.E."/>
            <person name="Tsang A."/>
            <person name="Grigoriev I.V."/>
            <person name="Stajich J.E."/>
            <person name="Spatafora J.W."/>
        </authorList>
    </citation>
    <scope>NUCLEOTIDE SEQUENCE</scope>
    <source>
        <strain evidence="8">RSA 2281</strain>
    </source>
</reference>
<protein>
    <submittedName>
        <fullName evidence="8">Major facilitator superfamily domain-containing protein</fullName>
    </submittedName>
</protein>
<keyword evidence="9" id="KW-1185">Reference proteome</keyword>